<dbReference type="Pfam" id="PF00005">
    <property type="entry name" value="ABC_tran"/>
    <property type="match status" value="1"/>
</dbReference>
<dbReference type="GO" id="GO:0016887">
    <property type="term" value="F:ATP hydrolysis activity"/>
    <property type="evidence" value="ECO:0007669"/>
    <property type="project" value="InterPro"/>
</dbReference>
<dbReference type="GO" id="GO:0005524">
    <property type="term" value="F:ATP binding"/>
    <property type="evidence" value="ECO:0007669"/>
    <property type="project" value="UniProtKB-KW"/>
</dbReference>
<evidence type="ECO:0000256" key="6">
    <source>
        <dbReference type="ARBA" id="ARBA00022989"/>
    </source>
</evidence>
<feature type="transmembrane region" description="Helical" evidence="8">
    <location>
        <begin position="245"/>
        <end position="264"/>
    </location>
</feature>
<evidence type="ECO:0000256" key="8">
    <source>
        <dbReference type="SAM" id="Phobius"/>
    </source>
</evidence>
<name>A0A4R5KUY4_9BACL</name>
<evidence type="ECO:0000256" key="1">
    <source>
        <dbReference type="ARBA" id="ARBA00004651"/>
    </source>
</evidence>
<dbReference type="Proteomes" id="UP000295636">
    <property type="component" value="Unassembled WGS sequence"/>
</dbReference>
<dbReference type="InterPro" id="IPR039421">
    <property type="entry name" value="Type_1_exporter"/>
</dbReference>
<dbReference type="GO" id="GO:0015421">
    <property type="term" value="F:ABC-type oligopeptide transporter activity"/>
    <property type="evidence" value="ECO:0007669"/>
    <property type="project" value="TreeGrafter"/>
</dbReference>
<proteinExistence type="inferred from homology"/>
<dbReference type="SMART" id="SM00382">
    <property type="entry name" value="AAA"/>
    <property type="match status" value="1"/>
</dbReference>
<dbReference type="AlphaFoldDB" id="A0A4R5KUY4"/>
<evidence type="ECO:0000259" key="10">
    <source>
        <dbReference type="PROSITE" id="PS50929"/>
    </source>
</evidence>
<protein>
    <submittedName>
        <fullName evidence="11">ABC transporter ATP-binding protein</fullName>
    </submittedName>
</protein>
<dbReference type="InterPro" id="IPR003593">
    <property type="entry name" value="AAA+_ATPase"/>
</dbReference>
<evidence type="ECO:0000313" key="11">
    <source>
        <dbReference type="EMBL" id="TDF99763.1"/>
    </source>
</evidence>
<dbReference type="PROSITE" id="PS50929">
    <property type="entry name" value="ABC_TM1F"/>
    <property type="match status" value="1"/>
</dbReference>
<keyword evidence="5 11" id="KW-0067">ATP-binding</keyword>
<dbReference type="GO" id="GO:0005886">
    <property type="term" value="C:plasma membrane"/>
    <property type="evidence" value="ECO:0007669"/>
    <property type="project" value="UniProtKB-SubCell"/>
</dbReference>
<feature type="transmembrane region" description="Helical" evidence="8">
    <location>
        <begin position="135"/>
        <end position="152"/>
    </location>
</feature>
<dbReference type="Pfam" id="PF00664">
    <property type="entry name" value="ABC_membrane"/>
    <property type="match status" value="1"/>
</dbReference>
<keyword evidence="6 8" id="KW-1133">Transmembrane helix</keyword>
<evidence type="ECO:0000313" key="12">
    <source>
        <dbReference type="Proteomes" id="UP000295636"/>
    </source>
</evidence>
<organism evidence="11 12">
    <name type="scientific">Paenibacillus piri</name>
    <dbReference type="NCBI Taxonomy" id="2547395"/>
    <lineage>
        <taxon>Bacteria</taxon>
        <taxon>Bacillati</taxon>
        <taxon>Bacillota</taxon>
        <taxon>Bacilli</taxon>
        <taxon>Bacillales</taxon>
        <taxon>Paenibacillaceae</taxon>
        <taxon>Paenibacillus</taxon>
    </lineage>
</organism>
<evidence type="ECO:0000256" key="2">
    <source>
        <dbReference type="ARBA" id="ARBA00005417"/>
    </source>
</evidence>
<feature type="transmembrane region" description="Helical" evidence="8">
    <location>
        <begin position="12"/>
        <end position="33"/>
    </location>
</feature>
<sequence>MLKLFFSYYRPYKKLFVLDFVCAVVAGLLELGFPLAVNQFVDKLLPGKDWGLILWACAGLLAVYVLNTVLQFVVTYWGHMLGINIETDMRKKLFEHIQKLSFRFFDNNKTGHLIARITNDLNEIGEIAHHGPEDIFIAIMTLVGAFILMLFINWKLAILTFLIIPFMAWLAIFFSRKMTSTYRRLFGDVAEFNARIEDNVGGIRVVQSFANEEYEKRLFAINNQRFRETKLLAYKIMAKSMSVSYMMMRLVSMFVMICGTWFVIRGELSYGGFIGFLLLSNVFFRPIEKINAVIESYPKGIAGFKRYVEILQTEPDVADAPDAIEVKKLRGDIRFNQVTFGYETDKKIISNIDLSIRAGETVAFVGPSGAGKTTICSLLPRFYEVNAGSIQIDGIDIRHMTLNSLRKQIGIVQQDVFLFSGTLQENIAYGKLDATKEEVWEAARRAQLEPFIRQLPQGMETIIGERGVKLSGGQKQRLAIARMFLKNPPILILDEATSALDTETEAAIQQSLSELSAGRTTLVIAHRLATIKNADRIVVVTEKGVTEQGRHQELIAAGGVYSRLHKAQFGS</sequence>
<dbReference type="Gene3D" id="1.20.1560.10">
    <property type="entry name" value="ABC transporter type 1, transmembrane domain"/>
    <property type="match status" value="1"/>
</dbReference>
<dbReference type="PANTHER" id="PTHR43394:SF1">
    <property type="entry name" value="ATP-BINDING CASSETTE SUB-FAMILY B MEMBER 10, MITOCHONDRIAL"/>
    <property type="match status" value="1"/>
</dbReference>
<dbReference type="SUPFAM" id="SSF90123">
    <property type="entry name" value="ABC transporter transmembrane region"/>
    <property type="match status" value="1"/>
</dbReference>
<evidence type="ECO:0000256" key="4">
    <source>
        <dbReference type="ARBA" id="ARBA00022741"/>
    </source>
</evidence>
<dbReference type="OrthoDB" id="9770415at2"/>
<dbReference type="EMBL" id="SMRT01000002">
    <property type="protein sequence ID" value="TDF99763.1"/>
    <property type="molecule type" value="Genomic_DNA"/>
</dbReference>
<comment type="similarity">
    <text evidence="2">Belongs to the ABC transporter superfamily.</text>
</comment>
<dbReference type="InterPro" id="IPR027417">
    <property type="entry name" value="P-loop_NTPase"/>
</dbReference>
<dbReference type="CDD" id="cd03251">
    <property type="entry name" value="ABCC_MsbA"/>
    <property type="match status" value="1"/>
</dbReference>
<feature type="transmembrane region" description="Helical" evidence="8">
    <location>
        <begin position="158"/>
        <end position="175"/>
    </location>
</feature>
<feature type="transmembrane region" description="Helical" evidence="8">
    <location>
        <begin position="53"/>
        <end position="77"/>
    </location>
</feature>
<comment type="subcellular location">
    <subcellularLocation>
        <location evidence="1">Cell membrane</location>
        <topology evidence="1">Multi-pass membrane protein</topology>
    </subcellularLocation>
</comment>
<dbReference type="InterPro" id="IPR036640">
    <property type="entry name" value="ABC1_TM_sf"/>
</dbReference>
<dbReference type="RefSeq" id="WP_133226460.1">
    <property type="nucleotide sequence ID" value="NZ_SMRT01000002.1"/>
</dbReference>
<feature type="domain" description="ABC transmembrane type-1" evidence="10">
    <location>
        <begin position="17"/>
        <end position="299"/>
    </location>
</feature>
<dbReference type="FunFam" id="3.40.50.300:FF:000218">
    <property type="entry name" value="Multidrug ABC transporter ATP-binding protein"/>
    <property type="match status" value="1"/>
</dbReference>
<dbReference type="InterPro" id="IPR011527">
    <property type="entry name" value="ABC1_TM_dom"/>
</dbReference>
<keyword evidence="4" id="KW-0547">Nucleotide-binding</keyword>
<gene>
    <name evidence="11" type="ORF">E1757_08055</name>
</gene>
<keyword evidence="7 8" id="KW-0472">Membrane</keyword>
<feature type="domain" description="ABC transporter" evidence="9">
    <location>
        <begin position="333"/>
        <end position="567"/>
    </location>
</feature>
<dbReference type="Gene3D" id="3.40.50.300">
    <property type="entry name" value="P-loop containing nucleotide triphosphate hydrolases"/>
    <property type="match status" value="1"/>
</dbReference>
<dbReference type="InterPro" id="IPR017871">
    <property type="entry name" value="ABC_transporter-like_CS"/>
</dbReference>
<dbReference type="PANTHER" id="PTHR43394">
    <property type="entry name" value="ATP-DEPENDENT PERMEASE MDL1, MITOCHONDRIAL"/>
    <property type="match status" value="1"/>
</dbReference>
<dbReference type="CDD" id="cd18549">
    <property type="entry name" value="ABC_6TM_YwjA_like"/>
    <property type="match status" value="1"/>
</dbReference>
<evidence type="ECO:0000256" key="3">
    <source>
        <dbReference type="ARBA" id="ARBA00022692"/>
    </source>
</evidence>
<dbReference type="FunFam" id="1.20.1560.10:FF:000053">
    <property type="entry name" value="Multidrug ABC transporter ATP-binding protein"/>
    <property type="match status" value="1"/>
</dbReference>
<keyword evidence="3 8" id="KW-0812">Transmembrane</keyword>
<dbReference type="PROSITE" id="PS50893">
    <property type="entry name" value="ABC_TRANSPORTER_2"/>
    <property type="match status" value="1"/>
</dbReference>
<comment type="caution">
    <text evidence="11">The sequence shown here is derived from an EMBL/GenBank/DDBJ whole genome shotgun (WGS) entry which is preliminary data.</text>
</comment>
<evidence type="ECO:0000256" key="7">
    <source>
        <dbReference type="ARBA" id="ARBA00023136"/>
    </source>
</evidence>
<dbReference type="InterPro" id="IPR003439">
    <property type="entry name" value="ABC_transporter-like_ATP-bd"/>
</dbReference>
<dbReference type="PROSITE" id="PS00211">
    <property type="entry name" value="ABC_TRANSPORTER_1"/>
    <property type="match status" value="1"/>
</dbReference>
<evidence type="ECO:0000259" key="9">
    <source>
        <dbReference type="PROSITE" id="PS50893"/>
    </source>
</evidence>
<keyword evidence="12" id="KW-1185">Reference proteome</keyword>
<dbReference type="SUPFAM" id="SSF52540">
    <property type="entry name" value="P-loop containing nucleoside triphosphate hydrolases"/>
    <property type="match status" value="1"/>
</dbReference>
<accession>A0A4R5KUY4</accession>
<evidence type="ECO:0000256" key="5">
    <source>
        <dbReference type="ARBA" id="ARBA00022840"/>
    </source>
</evidence>
<reference evidence="11 12" key="1">
    <citation type="submission" date="2019-03" db="EMBL/GenBank/DDBJ databases">
        <title>This is whole genome sequence of Paenibacillus sp MS74 strain.</title>
        <authorList>
            <person name="Trinh H.N."/>
        </authorList>
    </citation>
    <scope>NUCLEOTIDE SEQUENCE [LARGE SCALE GENOMIC DNA]</scope>
    <source>
        <strain evidence="11 12">MS74</strain>
    </source>
</reference>